<evidence type="ECO:0000256" key="3">
    <source>
        <dbReference type="ARBA" id="ARBA00022722"/>
    </source>
</evidence>
<comment type="caution">
    <text evidence="9">The sequence shown here is derived from an EMBL/GenBank/DDBJ whole genome shotgun (WGS) entry which is preliminary data.</text>
</comment>
<dbReference type="GO" id="GO:0004526">
    <property type="term" value="F:ribonuclease P activity"/>
    <property type="evidence" value="ECO:0007669"/>
    <property type="project" value="UniProtKB-EC"/>
</dbReference>
<dbReference type="Gene3D" id="3.30.230.10">
    <property type="match status" value="1"/>
</dbReference>
<evidence type="ECO:0000256" key="8">
    <source>
        <dbReference type="NCBIfam" id="TIGR00188"/>
    </source>
</evidence>
<keyword evidence="2 7" id="KW-0819">tRNA processing</keyword>
<keyword evidence="4 7" id="KW-0255">Endonuclease</keyword>
<comment type="function">
    <text evidence="1 7">RNaseP catalyzes the removal of the 5'-leader sequence from pre-tRNA to produce the mature 5'-terminus. It can also cleave other RNA substrates such as 4.5S RNA. The protein component plays an auxiliary but essential role in vivo by binding to the 5'-leader sequence and broadening the substrate specificity of the ribozyme.</text>
</comment>
<keyword evidence="6 7" id="KW-0694">RNA-binding</keyword>
<evidence type="ECO:0000313" key="9">
    <source>
        <dbReference type="EMBL" id="MBT1446232.1"/>
    </source>
</evidence>
<comment type="catalytic activity">
    <reaction evidence="7">
        <text>Endonucleolytic cleavage of RNA, removing 5'-extranucleotides from tRNA precursor.</text>
        <dbReference type="EC" id="3.1.26.5"/>
    </reaction>
</comment>
<evidence type="ECO:0000256" key="1">
    <source>
        <dbReference type="ARBA" id="ARBA00002663"/>
    </source>
</evidence>
<dbReference type="PANTHER" id="PTHR33992:SF1">
    <property type="entry name" value="RIBONUCLEASE P PROTEIN COMPONENT"/>
    <property type="match status" value="1"/>
</dbReference>
<dbReference type="PROSITE" id="PS00648">
    <property type="entry name" value="RIBONUCLEASE_P"/>
    <property type="match status" value="1"/>
</dbReference>
<dbReference type="PANTHER" id="PTHR33992">
    <property type="entry name" value="RIBONUCLEASE P PROTEIN COMPONENT"/>
    <property type="match status" value="1"/>
</dbReference>
<dbReference type="Pfam" id="PF00825">
    <property type="entry name" value="Ribonuclease_P"/>
    <property type="match status" value="1"/>
</dbReference>
<dbReference type="InterPro" id="IPR020568">
    <property type="entry name" value="Ribosomal_Su5_D2-typ_SF"/>
</dbReference>
<dbReference type="InterPro" id="IPR000100">
    <property type="entry name" value="RNase_P"/>
</dbReference>
<dbReference type="Proteomes" id="UP001195903">
    <property type="component" value="Unassembled WGS sequence"/>
</dbReference>
<comment type="similarity">
    <text evidence="7">Belongs to the RnpA family.</text>
</comment>
<proteinExistence type="inferred from homology"/>
<comment type="subunit">
    <text evidence="7">Consists of a catalytic RNA component (M1 or rnpB) and a protein subunit.</text>
</comment>
<dbReference type="EMBL" id="JAHEPS010000009">
    <property type="protein sequence ID" value="MBT1446232.1"/>
    <property type="molecule type" value="Genomic_DNA"/>
</dbReference>
<accession>A0ABS5V728</accession>
<evidence type="ECO:0000256" key="7">
    <source>
        <dbReference type="HAMAP-Rule" id="MF_00227"/>
    </source>
</evidence>
<evidence type="ECO:0000256" key="2">
    <source>
        <dbReference type="ARBA" id="ARBA00022694"/>
    </source>
</evidence>
<keyword evidence="3 7" id="KW-0540">Nuclease</keyword>
<name>A0ABS5V728_9GAMM</name>
<dbReference type="HAMAP" id="MF_00227">
    <property type="entry name" value="RNase_P"/>
    <property type="match status" value="1"/>
</dbReference>
<sequence length="118" mass="13620">MTSYTFTRELRLLTPAQFKAVFTDPLKASSAEITLLAVRNTLGHPRVGLTVPKKQVKRAHDRNRVKRVIRESFRLHQHQIPGVDIVVLVRSGVMDLENEALHQLVDKLWRKLSRRFNG</sequence>
<evidence type="ECO:0000256" key="6">
    <source>
        <dbReference type="ARBA" id="ARBA00022884"/>
    </source>
</evidence>
<reference evidence="9 10" key="1">
    <citation type="submission" date="2021-05" db="EMBL/GenBank/DDBJ databases">
        <title>Shewanella sp. JM162201.</title>
        <authorList>
            <person name="Xu S."/>
            <person name="Li A."/>
        </authorList>
    </citation>
    <scope>NUCLEOTIDE SEQUENCE [LARGE SCALE GENOMIC DNA]</scope>
    <source>
        <strain evidence="9 10">JM162201</strain>
    </source>
</reference>
<keyword evidence="5 7" id="KW-0378">Hydrolase</keyword>
<evidence type="ECO:0000256" key="4">
    <source>
        <dbReference type="ARBA" id="ARBA00022759"/>
    </source>
</evidence>
<evidence type="ECO:0000256" key="5">
    <source>
        <dbReference type="ARBA" id="ARBA00022801"/>
    </source>
</evidence>
<keyword evidence="10" id="KW-1185">Reference proteome</keyword>
<dbReference type="NCBIfam" id="TIGR00188">
    <property type="entry name" value="rnpA"/>
    <property type="match status" value="1"/>
</dbReference>
<organism evidence="9 10">
    <name type="scientific">Shewanella jiangmenensis</name>
    <dbReference type="NCBI Taxonomy" id="2837387"/>
    <lineage>
        <taxon>Bacteria</taxon>
        <taxon>Pseudomonadati</taxon>
        <taxon>Pseudomonadota</taxon>
        <taxon>Gammaproteobacteria</taxon>
        <taxon>Alteromonadales</taxon>
        <taxon>Shewanellaceae</taxon>
        <taxon>Shewanella</taxon>
    </lineage>
</organism>
<evidence type="ECO:0000313" key="10">
    <source>
        <dbReference type="Proteomes" id="UP001195903"/>
    </source>
</evidence>
<dbReference type="EC" id="3.1.26.5" evidence="7 8"/>
<protein>
    <recommendedName>
        <fullName evidence="7 8">Ribonuclease P protein component</fullName>
        <shortName evidence="7">RNase P protein</shortName>
        <shortName evidence="7">RNaseP protein</shortName>
        <ecNumber evidence="7 8">3.1.26.5</ecNumber>
    </recommendedName>
    <alternativeName>
        <fullName evidence="7">Protein C5</fullName>
    </alternativeName>
</protein>
<gene>
    <name evidence="7 9" type="primary">rnpA</name>
    <name evidence="9" type="ORF">KJI95_17180</name>
</gene>
<dbReference type="InterPro" id="IPR014721">
    <property type="entry name" value="Ribsml_uS5_D2-typ_fold_subgr"/>
</dbReference>
<dbReference type="RefSeq" id="WP_214508432.1">
    <property type="nucleotide sequence ID" value="NZ_JAHEPS010000009.1"/>
</dbReference>
<dbReference type="SUPFAM" id="SSF54211">
    <property type="entry name" value="Ribosomal protein S5 domain 2-like"/>
    <property type="match status" value="1"/>
</dbReference>
<dbReference type="InterPro" id="IPR020539">
    <property type="entry name" value="RNase_P_CS"/>
</dbReference>